<keyword evidence="3 5" id="KW-0689">Ribosomal protein</keyword>
<dbReference type="GO" id="GO:0009536">
    <property type="term" value="C:plastid"/>
    <property type="evidence" value="ECO:0007669"/>
    <property type="project" value="UniProtKB-SubCell"/>
</dbReference>
<dbReference type="AlphaFoldDB" id="A0A0D3M5M3"/>
<organism evidence="6">
    <name type="scientific">Trachydiscus minutus</name>
    <dbReference type="NCBI Taxonomy" id="1032745"/>
    <lineage>
        <taxon>Eukaryota</taxon>
        <taxon>Sar</taxon>
        <taxon>Stramenopiles</taxon>
        <taxon>Ochrophyta</taxon>
        <taxon>Eustigmatophyceae</taxon>
        <taxon>Goniochloridales</taxon>
        <taxon>Goniochloridaceae</taxon>
        <taxon>Trachydiscus</taxon>
    </lineage>
</organism>
<geneLocation type="plastid" evidence="6"/>
<proteinExistence type="inferred from homology"/>
<evidence type="ECO:0000313" key="6">
    <source>
        <dbReference type="EMBL" id="AIB04165.1"/>
    </source>
</evidence>
<dbReference type="GO" id="GO:0015935">
    <property type="term" value="C:small ribosomal subunit"/>
    <property type="evidence" value="ECO:0007669"/>
    <property type="project" value="UniProtKB-ARBA"/>
</dbReference>
<dbReference type="HAMAP" id="MF_00532_B">
    <property type="entry name" value="Ribosomal_uS9_B"/>
    <property type="match status" value="1"/>
</dbReference>
<comment type="similarity">
    <text evidence="2 5">Belongs to the universal ribosomal protein uS9 family.</text>
</comment>
<dbReference type="GO" id="GO:0006412">
    <property type="term" value="P:translation"/>
    <property type="evidence" value="ECO:0007669"/>
    <property type="project" value="InterPro"/>
</dbReference>
<dbReference type="GO" id="GO:0003723">
    <property type="term" value="F:RNA binding"/>
    <property type="evidence" value="ECO:0007669"/>
    <property type="project" value="TreeGrafter"/>
</dbReference>
<dbReference type="InterPro" id="IPR020574">
    <property type="entry name" value="Ribosomal_uS9_CS"/>
</dbReference>
<dbReference type="Pfam" id="PF00380">
    <property type="entry name" value="Ribosomal_S9"/>
    <property type="match status" value="1"/>
</dbReference>
<dbReference type="InterPro" id="IPR023035">
    <property type="entry name" value="Ribosomal_uS9_bac/plastid"/>
</dbReference>
<dbReference type="Gene3D" id="3.30.230.10">
    <property type="match status" value="1"/>
</dbReference>
<dbReference type="EMBL" id="KJ624065">
    <property type="protein sequence ID" value="AIB04165.1"/>
    <property type="molecule type" value="Genomic_DNA"/>
</dbReference>
<dbReference type="GO" id="GO:0003735">
    <property type="term" value="F:structural constituent of ribosome"/>
    <property type="evidence" value="ECO:0007669"/>
    <property type="project" value="InterPro"/>
</dbReference>
<sequence>MTKINESQNTGIAIGRRKSAIARVRLIPGNGDVKINKITGIEYFQNSVESLENCRFPLHVFGLANTYDVEIQTFGGGMAGQIQAIRLGLARALAFFDNSKRSKLKSLGLLQRDSRIKERKKYGLKKARKASQYSKR</sequence>
<comment type="subcellular location">
    <subcellularLocation>
        <location evidence="1">Plastid</location>
    </subcellularLocation>
</comment>
<dbReference type="PROSITE" id="PS00360">
    <property type="entry name" value="RIBOSOMAL_S9"/>
    <property type="match status" value="1"/>
</dbReference>
<dbReference type="InterPro" id="IPR014721">
    <property type="entry name" value="Ribsml_uS5_D2-typ_fold_subgr"/>
</dbReference>
<evidence type="ECO:0000256" key="3">
    <source>
        <dbReference type="ARBA" id="ARBA00022980"/>
    </source>
</evidence>
<evidence type="ECO:0000256" key="5">
    <source>
        <dbReference type="RuleBase" id="RU003815"/>
    </source>
</evidence>
<keyword evidence="6" id="KW-0934">Plastid</keyword>
<dbReference type="SUPFAM" id="SSF54211">
    <property type="entry name" value="Ribosomal protein S5 domain 2-like"/>
    <property type="match status" value="1"/>
</dbReference>
<keyword evidence="4 5" id="KW-0687">Ribonucleoprotein</keyword>
<evidence type="ECO:0000256" key="2">
    <source>
        <dbReference type="ARBA" id="ARBA00005251"/>
    </source>
</evidence>
<name>A0A0D3M5M3_9STRA</name>
<protein>
    <submittedName>
        <fullName evidence="6">30S ribosomal protein S9</fullName>
    </submittedName>
</protein>
<dbReference type="InterPro" id="IPR020568">
    <property type="entry name" value="Ribosomal_Su5_D2-typ_SF"/>
</dbReference>
<dbReference type="GeneID" id="24121267"/>
<accession>A0A0D3M5M3</accession>
<dbReference type="FunFam" id="3.30.230.10:FF:000001">
    <property type="entry name" value="30S ribosomal protein S9"/>
    <property type="match status" value="1"/>
</dbReference>
<reference evidence="6" key="1">
    <citation type="journal article" date="2015" name="Sci. Rep.">
        <title>Updating algal evolutionary relationships through plastid genome sequencing: did alveolate plastids emerge through endosymbiosis of an ochrophyte?</title>
        <authorList>
            <person name="Sevcikova T."/>
            <person name="Horak A."/>
            <person name="Klimes V."/>
            <person name="Zbrankova V."/>
            <person name="Demir-Hilton E."/>
            <person name="Sudek S."/>
            <person name="Jenkins J."/>
            <person name="Schmutz J."/>
            <person name="Pribyl P."/>
            <person name="Fousek J."/>
            <person name="Vlcek C."/>
            <person name="Lang B.F."/>
            <person name="Obornik M."/>
            <person name="Worden A.Z."/>
            <person name="Elias M."/>
        </authorList>
    </citation>
    <scope>NUCLEOTIDE SEQUENCE</scope>
</reference>
<gene>
    <name evidence="6" type="primary">rps9</name>
</gene>
<dbReference type="InterPro" id="IPR000754">
    <property type="entry name" value="Ribosomal_uS9"/>
</dbReference>
<dbReference type="RefSeq" id="YP_009131368.1">
    <property type="nucleotide sequence ID" value="NC_026851.1"/>
</dbReference>
<dbReference type="PANTHER" id="PTHR21569:SF1">
    <property type="entry name" value="SMALL RIBOSOMAL SUBUNIT PROTEIN US9M"/>
    <property type="match status" value="1"/>
</dbReference>
<evidence type="ECO:0000256" key="4">
    <source>
        <dbReference type="ARBA" id="ARBA00023274"/>
    </source>
</evidence>
<evidence type="ECO:0000256" key="1">
    <source>
        <dbReference type="ARBA" id="ARBA00004474"/>
    </source>
</evidence>
<dbReference type="NCBIfam" id="NF001099">
    <property type="entry name" value="PRK00132.1"/>
    <property type="match status" value="1"/>
</dbReference>
<dbReference type="PANTHER" id="PTHR21569">
    <property type="entry name" value="RIBOSOMAL PROTEIN S9"/>
    <property type="match status" value="1"/>
</dbReference>